<dbReference type="GO" id="GO:0015226">
    <property type="term" value="F:carnitine transmembrane transporter activity"/>
    <property type="evidence" value="ECO:0007669"/>
    <property type="project" value="TreeGrafter"/>
</dbReference>
<evidence type="ECO:0000256" key="5">
    <source>
        <dbReference type="ARBA" id="ARBA00022989"/>
    </source>
</evidence>
<comment type="caution">
    <text evidence="9">The sequence shown here is derived from an EMBL/GenBank/DDBJ whole genome shotgun (WGS) entry which is preliminary data.</text>
</comment>
<feature type="transmembrane region" description="Helical" evidence="7">
    <location>
        <begin position="20"/>
        <end position="42"/>
    </location>
</feature>
<sequence length="286" mass="31088">MVMLCMIKLAPLPLAKWVDALVAWLAKFAGFFNFITNIIAGINNAIQWLFDLLPIPVFIVVIPLLTWLVTRKSGLHWQLFAFEILGLLLIWNLGYWRDMTQTIALVLTASIIALVLGIPLGIWMAKSNLVEAIVKPVLDFMQTMPAFVYLIPAVAFFGIGTVPGVISALIFAMPPVVRMTNLGIREVPADLIEAAEAYGSTSWQKLIKVQLPLARKSLMAGVNQTMMLALSMVVTASMIGAMGLGEKVYFAVGRNDAGSGFTAGLAIVIVAIILDRITQSANQKDG</sequence>
<feature type="transmembrane region" description="Helical" evidence="7">
    <location>
        <begin position="146"/>
        <end position="172"/>
    </location>
</feature>
<dbReference type="PATRIC" id="fig|1291052.5.peg.698"/>
<evidence type="ECO:0000256" key="7">
    <source>
        <dbReference type="RuleBase" id="RU363032"/>
    </source>
</evidence>
<dbReference type="GO" id="GO:0031460">
    <property type="term" value="P:glycine betaine transport"/>
    <property type="evidence" value="ECO:0007669"/>
    <property type="project" value="TreeGrafter"/>
</dbReference>
<evidence type="ECO:0000256" key="2">
    <source>
        <dbReference type="ARBA" id="ARBA00022448"/>
    </source>
</evidence>
<feature type="transmembrane region" description="Helical" evidence="7">
    <location>
        <begin position="257"/>
        <end position="274"/>
    </location>
</feature>
<name>A0A0R1ZM72_9LACO</name>
<keyword evidence="4 7" id="KW-0812">Transmembrane</keyword>
<dbReference type="GO" id="GO:0015871">
    <property type="term" value="P:choline transport"/>
    <property type="evidence" value="ECO:0007669"/>
    <property type="project" value="TreeGrafter"/>
</dbReference>
<keyword evidence="3" id="KW-1003">Cell membrane</keyword>
<protein>
    <submittedName>
        <fullName evidence="9">Glycine betaine carnitine ABC superfamily ATP binding cassette transporter</fullName>
    </submittedName>
</protein>
<dbReference type="Gene3D" id="1.10.3720.10">
    <property type="entry name" value="MetI-like"/>
    <property type="match status" value="1"/>
</dbReference>
<accession>A0A0R1ZM72</accession>
<gene>
    <name evidence="9" type="ORF">FC18_GL000683</name>
</gene>
<dbReference type="PANTHER" id="PTHR47737">
    <property type="entry name" value="GLYCINE BETAINE/PROLINE BETAINE TRANSPORT SYSTEM PERMEASE PROTEIN PROW"/>
    <property type="match status" value="1"/>
</dbReference>
<dbReference type="EMBL" id="AYYO01000009">
    <property type="protein sequence ID" value="KRM56152.1"/>
    <property type="molecule type" value="Genomic_DNA"/>
</dbReference>
<keyword evidence="2 7" id="KW-0813">Transport</keyword>
<comment type="subcellular location">
    <subcellularLocation>
        <location evidence="7">Cell membrane</location>
        <topology evidence="7">Multi-pass membrane protein</topology>
    </subcellularLocation>
    <subcellularLocation>
        <location evidence="1">Membrane</location>
        <topology evidence="1">Multi-pass membrane protein</topology>
    </subcellularLocation>
</comment>
<evidence type="ECO:0000256" key="6">
    <source>
        <dbReference type="ARBA" id="ARBA00023136"/>
    </source>
</evidence>
<dbReference type="GO" id="GO:0005275">
    <property type="term" value="F:amine transmembrane transporter activity"/>
    <property type="evidence" value="ECO:0007669"/>
    <property type="project" value="TreeGrafter"/>
</dbReference>
<reference evidence="9 10" key="1">
    <citation type="journal article" date="2015" name="Genome Announc.">
        <title>Expanding the biotechnology potential of lactobacilli through comparative genomics of 213 strains and associated genera.</title>
        <authorList>
            <person name="Sun Z."/>
            <person name="Harris H.M."/>
            <person name="McCann A."/>
            <person name="Guo C."/>
            <person name="Argimon S."/>
            <person name="Zhang W."/>
            <person name="Yang X."/>
            <person name="Jeffery I.B."/>
            <person name="Cooney J.C."/>
            <person name="Kagawa T.F."/>
            <person name="Liu W."/>
            <person name="Song Y."/>
            <person name="Salvetti E."/>
            <person name="Wrobel A."/>
            <person name="Rasinkangas P."/>
            <person name="Parkhill J."/>
            <person name="Rea M.C."/>
            <person name="O'Sullivan O."/>
            <person name="Ritari J."/>
            <person name="Douillard F.P."/>
            <person name="Paul Ross R."/>
            <person name="Yang R."/>
            <person name="Briner A.E."/>
            <person name="Felis G.E."/>
            <person name="de Vos W.M."/>
            <person name="Barrangou R."/>
            <person name="Klaenhammer T.R."/>
            <person name="Caufield P.W."/>
            <person name="Cui Y."/>
            <person name="Zhang H."/>
            <person name="O'Toole P.W."/>
        </authorList>
    </citation>
    <scope>NUCLEOTIDE SEQUENCE [LARGE SCALE GENOMIC DNA]</scope>
    <source>
        <strain evidence="9 10">DSM 20505</strain>
    </source>
</reference>
<dbReference type="GO" id="GO:0043190">
    <property type="term" value="C:ATP-binding cassette (ABC) transporter complex"/>
    <property type="evidence" value="ECO:0007669"/>
    <property type="project" value="TreeGrafter"/>
</dbReference>
<organism evidence="9 10">
    <name type="scientific">Lacticaseibacillus sharpeae JCM 1186 = DSM 20505</name>
    <dbReference type="NCBI Taxonomy" id="1291052"/>
    <lineage>
        <taxon>Bacteria</taxon>
        <taxon>Bacillati</taxon>
        <taxon>Bacillota</taxon>
        <taxon>Bacilli</taxon>
        <taxon>Lactobacillales</taxon>
        <taxon>Lactobacillaceae</taxon>
        <taxon>Lacticaseibacillus</taxon>
    </lineage>
</organism>
<evidence type="ECO:0000256" key="3">
    <source>
        <dbReference type="ARBA" id="ARBA00022475"/>
    </source>
</evidence>
<feature type="domain" description="ABC transmembrane type-1" evidence="8">
    <location>
        <begin position="99"/>
        <end position="278"/>
    </location>
</feature>
<comment type="similarity">
    <text evidence="7">Belongs to the binding-protein-dependent transport system permease family.</text>
</comment>
<keyword evidence="10" id="KW-1185">Reference proteome</keyword>
<feature type="transmembrane region" description="Helical" evidence="7">
    <location>
        <begin position="103"/>
        <end position="126"/>
    </location>
</feature>
<dbReference type="PROSITE" id="PS50928">
    <property type="entry name" value="ABC_TM1"/>
    <property type="match status" value="1"/>
</dbReference>
<dbReference type="CDD" id="cd06261">
    <property type="entry name" value="TM_PBP2"/>
    <property type="match status" value="1"/>
</dbReference>
<dbReference type="AlphaFoldDB" id="A0A0R1ZM72"/>
<dbReference type="InterPro" id="IPR035906">
    <property type="entry name" value="MetI-like_sf"/>
</dbReference>
<keyword evidence="5 7" id="KW-1133">Transmembrane helix</keyword>
<dbReference type="Proteomes" id="UP000051679">
    <property type="component" value="Unassembled WGS sequence"/>
</dbReference>
<evidence type="ECO:0000256" key="1">
    <source>
        <dbReference type="ARBA" id="ARBA00004141"/>
    </source>
</evidence>
<keyword evidence="6 7" id="KW-0472">Membrane</keyword>
<feature type="transmembrane region" description="Helical" evidence="7">
    <location>
        <begin position="225"/>
        <end position="245"/>
    </location>
</feature>
<dbReference type="Pfam" id="PF00528">
    <property type="entry name" value="BPD_transp_1"/>
    <property type="match status" value="1"/>
</dbReference>
<feature type="transmembrane region" description="Helical" evidence="7">
    <location>
        <begin position="49"/>
        <end position="69"/>
    </location>
</feature>
<dbReference type="PANTHER" id="PTHR47737:SF1">
    <property type="entry name" value="GLYCINE BETAINE_PROLINE BETAINE TRANSPORT SYSTEM PERMEASE PROTEIN PROW"/>
    <property type="match status" value="1"/>
</dbReference>
<dbReference type="SUPFAM" id="SSF161098">
    <property type="entry name" value="MetI-like"/>
    <property type="match status" value="1"/>
</dbReference>
<dbReference type="InterPro" id="IPR000515">
    <property type="entry name" value="MetI-like"/>
</dbReference>
<dbReference type="FunFam" id="1.10.3720.10:FF:000001">
    <property type="entry name" value="Glycine betaine ABC transporter, permease"/>
    <property type="match status" value="1"/>
</dbReference>
<evidence type="ECO:0000259" key="8">
    <source>
        <dbReference type="PROSITE" id="PS50928"/>
    </source>
</evidence>
<evidence type="ECO:0000313" key="10">
    <source>
        <dbReference type="Proteomes" id="UP000051679"/>
    </source>
</evidence>
<evidence type="ECO:0000256" key="4">
    <source>
        <dbReference type="ARBA" id="ARBA00022692"/>
    </source>
</evidence>
<dbReference type="STRING" id="1291052.FC18_GL000683"/>
<feature type="transmembrane region" description="Helical" evidence="7">
    <location>
        <begin position="75"/>
        <end position="96"/>
    </location>
</feature>
<proteinExistence type="inferred from homology"/>
<evidence type="ECO:0000313" key="9">
    <source>
        <dbReference type="EMBL" id="KRM56152.1"/>
    </source>
</evidence>